<feature type="compositionally biased region" description="Acidic residues" evidence="5">
    <location>
        <begin position="328"/>
        <end position="339"/>
    </location>
</feature>
<keyword evidence="9" id="KW-1185">Reference proteome</keyword>
<protein>
    <submittedName>
        <fullName evidence="8">LytR family transcriptional attenuator</fullName>
    </submittedName>
</protein>
<feature type="transmembrane region" description="Helical" evidence="6">
    <location>
        <begin position="21"/>
        <end position="44"/>
    </location>
</feature>
<dbReference type="PANTHER" id="PTHR33392:SF3">
    <property type="entry name" value="POLYISOPRENYL-TEICHOIC ACID--PEPTIDOGLYCAN TEICHOIC ACID TRANSFERASE TAGT"/>
    <property type="match status" value="1"/>
</dbReference>
<keyword evidence="2 6" id="KW-0812">Transmembrane</keyword>
<comment type="caution">
    <text evidence="8">The sequence shown here is derived from an EMBL/GenBank/DDBJ whole genome shotgun (WGS) entry which is preliminary data.</text>
</comment>
<dbReference type="Proteomes" id="UP000252731">
    <property type="component" value="Unassembled WGS sequence"/>
</dbReference>
<dbReference type="RefSeq" id="WP_113883829.1">
    <property type="nucleotide sequence ID" value="NZ_QNSF01000008.1"/>
</dbReference>
<dbReference type="Gene3D" id="3.40.630.190">
    <property type="entry name" value="LCP protein"/>
    <property type="match status" value="1"/>
</dbReference>
<keyword evidence="4 6" id="KW-1133">Transmembrane helix</keyword>
<keyword evidence="3" id="KW-0735">Signal-anchor</keyword>
<evidence type="ECO:0000256" key="1">
    <source>
        <dbReference type="ARBA" id="ARBA00006068"/>
    </source>
</evidence>
<evidence type="ECO:0000313" key="9">
    <source>
        <dbReference type="Proteomes" id="UP000252731"/>
    </source>
</evidence>
<evidence type="ECO:0000256" key="2">
    <source>
        <dbReference type="ARBA" id="ARBA00022692"/>
    </source>
</evidence>
<organism evidence="8 9">
    <name type="scientific">Cytobacillus firmus</name>
    <name type="common">Bacillus firmus</name>
    <dbReference type="NCBI Taxonomy" id="1399"/>
    <lineage>
        <taxon>Bacteria</taxon>
        <taxon>Bacillati</taxon>
        <taxon>Bacillota</taxon>
        <taxon>Bacilli</taxon>
        <taxon>Bacillales</taxon>
        <taxon>Bacillaceae</taxon>
        <taxon>Cytobacillus</taxon>
    </lineage>
</organism>
<keyword evidence="6" id="KW-0472">Membrane</keyword>
<evidence type="ECO:0000256" key="5">
    <source>
        <dbReference type="SAM" id="MobiDB-lite"/>
    </source>
</evidence>
<dbReference type="PANTHER" id="PTHR33392">
    <property type="entry name" value="POLYISOPRENYL-TEICHOIC ACID--PEPTIDOGLYCAN TEICHOIC ACID TRANSFERASE TAGU"/>
    <property type="match status" value="1"/>
</dbReference>
<dbReference type="GO" id="GO:0071555">
    <property type="term" value="P:cell wall organization"/>
    <property type="evidence" value="ECO:0007669"/>
    <property type="project" value="UniProtKB-KW"/>
</dbReference>
<comment type="similarity">
    <text evidence="1">Belongs to the LytR/CpsA/Psr (LCP) family.</text>
</comment>
<dbReference type="Pfam" id="PF03816">
    <property type="entry name" value="LytR_cpsA_psr"/>
    <property type="match status" value="1"/>
</dbReference>
<dbReference type="OrthoDB" id="27330at2"/>
<name>A0A366JSG4_CYTFI</name>
<feature type="region of interest" description="Disordered" evidence="5">
    <location>
        <begin position="328"/>
        <end position="350"/>
    </location>
</feature>
<evidence type="ECO:0000256" key="6">
    <source>
        <dbReference type="SAM" id="Phobius"/>
    </source>
</evidence>
<evidence type="ECO:0000256" key="4">
    <source>
        <dbReference type="ARBA" id="ARBA00022989"/>
    </source>
</evidence>
<evidence type="ECO:0000256" key="3">
    <source>
        <dbReference type="ARBA" id="ARBA00022968"/>
    </source>
</evidence>
<sequence>MSSFDRSSYKIEKKKKKRRIVFTWIILPIMVLSLSAAAYGSFLFNKAESVMDKSYIPVERELKREPVNPIDENTSVLFIGVDDSELRNFNSSSRSDALMLATFNEKEKSVKLLSIPRDSYVYIPEAGYNDKITHAHAIGGVASTIETVEGMLDIPIDYYVKMNFNAFTAVIDALDGVKVNVPYALQEMDSSDHQGAITLQPGLQTLNGEEALALARTRKQDNDIERGKRQQEIIKAIISKATSAKGVTKYSDVLEAIGENMTTDLSFSNMKAFIDYATSGLNLEVETLTIAGADAYIDGIYYYQLDETSLEEIKTKISSHLELEDSIITESNEENDDESVGNLSNAVSEN</sequence>
<feature type="compositionally biased region" description="Polar residues" evidence="5">
    <location>
        <begin position="341"/>
        <end position="350"/>
    </location>
</feature>
<dbReference type="AlphaFoldDB" id="A0A366JSG4"/>
<evidence type="ECO:0000313" key="8">
    <source>
        <dbReference type="EMBL" id="RBP91520.1"/>
    </source>
</evidence>
<proteinExistence type="inferred from homology"/>
<gene>
    <name evidence="8" type="ORF">DFO70_108312</name>
</gene>
<dbReference type="InterPro" id="IPR050922">
    <property type="entry name" value="LytR/CpsA/Psr_CW_biosynth"/>
</dbReference>
<accession>A0A366JSG4</accession>
<feature type="domain" description="Cell envelope-related transcriptional attenuator" evidence="7">
    <location>
        <begin position="94"/>
        <end position="242"/>
    </location>
</feature>
<evidence type="ECO:0000259" key="7">
    <source>
        <dbReference type="Pfam" id="PF03816"/>
    </source>
</evidence>
<reference evidence="8 9" key="1">
    <citation type="submission" date="2018-06" db="EMBL/GenBank/DDBJ databases">
        <title>Freshwater and sediment microbial communities from various areas in North America, analyzing microbe dynamics in response to fracking.</title>
        <authorList>
            <person name="Lamendella R."/>
        </authorList>
    </citation>
    <scope>NUCLEOTIDE SEQUENCE [LARGE SCALE GENOMIC DNA]</scope>
    <source>
        <strain evidence="8 9">14_TX</strain>
    </source>
</reference>
<dbReference type="NCBIfam" id="TIGR00350">
    <property type="entry name" value="lytR_cpsA_psr"/>
    <property type="match status" value="1"/>
</dbReference>
<dbReference type="EMBL" id="QNSF01000008">
    <property type="protein sequence ID" value="RBP91520.1"/>
    <property type="molecule type" value="Genomic_DNA"/>
</dbReference>
<dbReference type="InterPro" id="IPR004474">
    <property type="entry name" value="LytR_CpsA_psr"/>
</dbReference>